<dbReference type="Gene3D" id="3.40.50.720">
    <property type="entry name" value="NAD(P)-binding Rossmann-like Domain"/>
    <property type="match status" value="1"/>
</dbReference>
<proteinExistence type="inferred from homology"/>
<dbReference type="SMART" id="SM00829">
    <property type="entry name" value="PKS_ER"/>
    <property type="match status" value="1"/>
</dbReference>
<dbReference type="Proteomes" id="UP000266327">
    <property type="component" value="Unassembled WGS sequence"/>
</dbReference>
<evidence type="ECO:0000259" key="8">
    <source>
        <dbReference type="SMART" id="SM00829"/>
    </source>
</evidence>
<evidence type="ECO:0000256" key="5">
    <source>
        <dbReference type="ARBA" id="ARBA00023002"/>
    </source>
</evidence>
<dbReference type="GO" id="GO:0005737">
    <property type="term" value="C:cytoplasm"/>
    <property type="evidence" value="ECO:0007669"/>
    <property type="project" value="TreeGrafter"/>
</dbReference>
<keyword evidence="5" id="KW-0560">Oxidoreductase</keyword>
<keyword evidence="3 7" id="KW-0479">Metal-binding</keyword>
<name>A0A3A3GF45_9BURK</name>
<organism evidence="9 10">
    <name type="scientific">Noviherbaspirillum sedimenti</name>
    <dbReference type="NCBI Taxonomy" id="2320865"/>
    <lineage>
        <taxon>Bacteria</taxon>
        <taxon>Pseudomonadati</taxon>
        <taxon>Pseudomonadota</taxon>
        <taxon>Betaproteobacteria</taxon>
        <taxon>Burkholderiales</taxon>
        <taxon>Oxalobacteraceae</taxon>
        <taxon>Noviherbaspirillum</taxon>
    </lineage>
</organism>
<evidence type="ECO:0000256" key="4">
    <source>
        <dbReference type="ARBA" id="ARBA00022833"/>
    </source>
</evidence>
<comment type="caution">
    <text evidence="9">The sequence shown here is derived from an EMBL/GenBank/DDBJ whole genome shotgun (WGS) entry which is preliminary data.</text>
</comment>
<reference evidence="10" key="1">
    <citation type="submission" date="2018-09" db="EMBL/GenBank/DDBJ databases">
        <authorList>
            <person name="Zhu H."/>
        </authorList>
    </citation>
    <scope>NUCLEOTIDE SEQUENCE [LARGE SCALE GENOMIC DNA]</scope>
    <source>
        <strain evidence="10">K1S02-23</strain>
    </source>
</reference>
<evidence type="ECO:0000256" key="3">
    <source>
        <dbReference type="ARBA" id="ARBA00022723"/>
    </source>
</evidence>
<comment type="cofactor">
    <cofactor evidence="1 7">
        <name>Zn(2+)</name>
        <dbReference type="ChEBI" id="CHEBI:29105"/>
    </cofactor>
</comment>
<dbReference type="EMBL" id="QYUQ01000002">
    <property type="protein sequence ID" value="RJG00886.1"/>
    <property type="molecule type" value="Genomic_DNA"/>
</dbReference>
<keyword evidence="10" id="KW-1185">Reference proteome</keyword>
<dbReference type="InterPro" id="IPR020843">
    <property type="entry name" value="ER"/>
</dbReference>
<evidence type="ECO:0000256" key="6">
    <source>
        <dbReference type="ARBA" id="ARBA00023027"/>
    </source>
</evidence>
<dbReference type="Gene3D" id="3.90.180.10">
    <property type="entry name" value="Medium-chain alcohol dehydrogenases, catalytic domain"/>
    <property type="match status" value="1"/>
</dbReference>
<evidence type="ECO:0000256" key="7">
    <source>
        <dbReference type="RuleBase" id="RU361277"/>
    </source>
</evidence>
<dbReference type="InterPro" id="IPR002328">
    <property type="entry name" value="ADH_Zn_CS"/>
</dbReference>
<feature type="domain" description="Enoyl reductase (ER)" evidence="8">
    <location>
        <begin position="13"/>
        <end position="320"/>
    </location>
</feature>
<dbReference type="PROSITE" id="PS00059">
    <property type="entry name" value="ADH_ZINC"/>
    <property type="match status" value="1"/>
</dbReference>
<dbReference type="Pfam" id="PF08240">
    <property type="entry name" value="ADH_N"/>
    <property type="match status" value="1"/>
</dbReference>
<dbReference type="AlphaFoldDB" id="A0A3A3GF45"/>
<evidence type="ECO:0000256" key="1">
    <source>
        <dbReference type="ARBA" id="ARBA00001947"/>
    </source>
</evidence>
<evidence type="ECO:0000256" key="2">
    <source>
        <dbReference type="ARBA" id="ARBA00008072"/>
    </source>
</evidence>
<dbReference type="InterPro" id="IPR013154">
    <property type="entry name" value="ADH-like_N"/>
</dbReference>
<dbReference type="FunFam" id="3.40.50.720:FF:000039">
    <property type="entry name" value="Alcohol dehydrogenase AdhP"/>
    <property type="match status" value="1"/>
</dbReference>
<dbReference type="GO" id="GO:0004022">
    <property type="term" value="F:alcohol dehydrogenase (NAD+) activity"/>
    <property type="evidence" value="ECO:0007669"/>
    <property type="project" value="TreeGrafter"/>
</dbReference>
<dbReference type="InterPro" id="IPR036291">
    <property type="entry name" value="NAD(P)-bd_dom_sf"/>
</dbReference>
<dbReference type="GO" id="GO:0008270">
    <property type="term" value="F:zinc ion binding"/>
    <property type="evidence" value="ECO:0007669"/>
    <property type="project" value="InterPro"/>
</dbReference>
<keyword evidence="6" id="KW-0520">NAD</keyword>
<comment type="similarity">
    <text evidence="2 7">Belongs to the zinc-containing alcohol dehydrogenase family.</text>
</comment>
<dbReference type="InterPro" id="IPR013149">
    <property type="entry name" value="ADH-like_C"/>
</dbReference>
<dbReference type="Pfam" id="PF00107">
    <property type="entry name" value="ADH_zinc_N"/>
    <property type="match status" value="1"/>
</dbReference>
<sequence length="324" mass="34399">MTMMRAIQVPAPGKPMELVQVPIPDPKVDQILIRVQACGVCHGEAKIIEGWANSYPRIPGHEVVGVVEKLGDGATKWKVGQRVGIGWDGGHTCGHHQTTALTMDGGYAEYMVANEDALILIPEELSSEEAAPILCAGETVFSALRNSVARAGDVVAISGIGGLGHLAIQYAKKIGLYVVAISGNKDKEELARNLGAHQFIDSSTENVAEKLRELGGAKVIVATAPHGKTISSLIDGLGKDSELIIAAVADDDLGLTAMDFLKGPNTIRGTFTGKTKELESALRFSVLADVRPMIEVFPLEKAAEAYEKMMAAKTKFRAVIGVGY</sequence>
<protein>
    <submittedName>
        <fullName evidence="9">Alcohol dehydrogenase</fullName>
    </submittedName>
</protein>
<dbReference type="PANTHER" id="PTHR42940:SF7">
    <property type="entry name" value="ALCOHOL DEHYDROGENASE-LIKE N-TERMINAL DOMAIN-CONTAINING PROTEIN"/>
    <property type="match status" value="1"/>
</dbReference>
<dbReference type="OrthoDB" id="9771084at2"/>
<dbReference type="SUPFAM" id="SSF51735">
    <property type="entry name" value="NAD(P)-binding Rossmann-fold domains"/>
    <property type="match status" value="1"/>
</dbReference>
<dbReference type="SUPFAM" id="SSF50129">
    <property type="entry name" value="GroES-like"/>
    <property type="match status" value="1"/>
</dbReference>
<gene>
    <name evidence="9" type="ORF">D3878_04205</name>
</gene>
<dbReference type="PANTHER" id="PTHR42940">
    <property type="entry name" value="ALCOHOL DEHYDROGENASE 1-RELATED"/>
    <property type="match status" value="1"/>
</dbReference>
<dbReference type="InterPro" id="IPR011032">
    <property type="entry name" value="GroES-like_sf"/>
</dbReference>
<evidence type="ECO:0000313" key="10">
    <source>
        <dbReference type="Proteomes" id="UP000266327"/>
    </source>
</evidence>
<evidence type="ECO:0000313" key="9">
    <source>
        <dbReference type="EMBL" id="RJG00886.1"/>
    </source>
</evidence>
<accession>A0A3A3GF45</accession>
<keyword evidence="4 7" id="KW-0862">Zinc</keyword>